<accession>A0A7J4IWM9</accession>
<keyword evidence="1" id="KW-0812">Transmembrane</keyword>
<protein>
    <submittedName>
        <fullName evidence="2">Uncharacterized protein</fullName>
    </submittedName>
</protein>
<feature type="transmembrane region" description="Helical" evidence="1">
    <location>
        <begin position="80"/>
        <end position="101"/>
    </location>
</feature>
<reference evidence="3" key="3">
    <citation type="submission" date="2021-05" db="EMBL/GenBank/DDBJ databases">
        <title>Protein family content uncovers lineage relationships and bacterial pathway maintenance mechanisms in DPANN archaea.</title>
        <authorList>
            <person name="Castelle C.J."/>
            <person name="Meheust R."/>
            <person name="Jaffe A.L."/>
            <person name="Seitz K."/>
            <person name="Gong X."/>
            <person name="Baker B.J."/>
            <person name="Banfield J.F."/>
        </authorList>
    </citation>
    <scope>NUCLEOTIDE SEQUENCE</scope>
    <source>
        <strain evidence="3">RIFCSPHIGHO2_01_FULL_GW2011_AR10_43_9</strain>
    </source>
</reference>
<dbReference type="AlphaFoldDB" id="A0A7J4IWM9"/>
<feature type="transmembrane region" description="Helical" evidence="1">
    <location>
        <begin position="7"/>
        <end position="26"/>
    </location>
</feature>
<gene>
    <name evidence="2" type="ORF">HA237_04825</name>
    <name evidence="3" type="ORF">J4224_01240</name>
</gene>
<evidence type="ECO:0000256" key="1">
    <source>
        <dbReference type="SAM" id="Phobius"/>
    </source>
</evidence>
<proteinExistence type="predicted"/>
<dbReference type="EMBL" id="DUFG01000022">
    <property type="protein sequence ID" value="HIH08665.1"/>
    <property type="molecule type" value="Genomic_DNA"/>
</dbReference>
<dbReference type="Proteomes" id="UP000577419">
    <property type="component" value="Unassembled WGS sequence"/>
</dbReference>
<evidence type="ECO:0000313" key="2">
    <source>
        <dbReference type="EMBL" id="HIH08665.1"/>
    </source>
</evidence>
<feature type="transmembrane region" description="Helical" evidence="1">
    <location>
        <begin position="46"/>
        <end position="64"/>
    </location>
</feature>
<reference evidence="4" key="1">
    <citation type="journal article" date="2020" name="bioRxiv">
        <title>A rank-normalized archaeal taxonomy based on genome phylogeny resolves widespread incomplete and uneven classifications.</title>
        <authorList>
            <person name="Rinke C."/>
            <person name="Chuvochina M."/>
            <person name="Mussig A.J."/>
            <person name="Chaumeil P.-A."/>
            <person name="Waite D.W."/>
            <person name="Whitman W.B."/>
            <person name="Parks D.H."/>
            <person name="Hugenholtz P."/>
        </authorList>
    </citation>
    <scope>NUCLEOTIDE SEQUENCE [LARGE SCALE GENOMIC DNA]</scope>
</reference>
<evidence type="ECO:0000313" key="4">
    <source>
        <dbReference type="Proteomes" id="UP000577419"/>
    </source>
</evidence>
<evidence type="ECO:0000313" key="3">
    <source>
        <dbReference type="EMBL" id="MBS3059030.1"/>
    </source>
</evidence>
<keyword evidence="1" id="KW-1133">Transmembrane helix</keyword>
<dbReference type="Proteomes" id="UP000683213">
    <property type="component" value="Unassembled WGS sequence"/>
</dbReference>
<keyword evidence="1" id="KW-0472">Membrane</keyword>
<comment type="caution">
    <text evidence="2">The sequence shown here is derived from an EMBL/GenBank/DDBJ whole genome shotgun (WGS) entry which is preliminary data.</text>
</comment>
<name>A0A7J4IWM9_9ARCH</name>
<organism evidence="2 4">
    <name type="scientific">Candidatus Iainarchaeum sp</name>
    <dbReference type="NCBI Taxonomy" id="3101447"/>
    <lineage>
        <taxon>Archaea</taxon>
        <taxon>Candidatus Iainarchaeota</taxon>
        <taxon>Candidatus Iainarchaeia</taxon>
        <taxon>Candidatus Iainarchaeales</taxon>
        <taxon>Candidatus Iainarchaeaceae</taxon>
        <taxon>Candidatus Iainarchaeum</taxon>
    </lineage>
</organism>
<reference evidence="3" key="2">
    <citation type="submission" date="2021-03" db="EMBL/GenBank/DDBJ databases">
        <authorList>
            <person name="Jaffe A."/>
        </authorList>
    </citation>
    <scope>NUCLEOTIDE SEQUENCE</scope>
    <source>
        <strain evidence="3">RIFCSPHIGHO2_01_FULL_GW2011_AR10_43_9</strain>
    </source>
</reference>
<sequence length="105" mass="11488">MIEKTDLKALSVSTIAAIISITLMTIGGELSESFKSFLVSIAGHHWIAKGIIAIALFAVTYLALSKLKTRAKKGFEAQKWGFRVAVTALASGALIFLFYAWEFLY</sequence>
<dbReference type="EMBL" id="JAGVWF010000017">
    <property type="protein sequence ID" value="MBS3059030.1"/>
    <property type="molecule type" value="Genomic_DNA"/>
</dbReference>